<dbReference type="Gene3D" id="1.10.3670.10">
    <property type="entry name" value="Putative xylanase like domain"/>
    <property type="match status" value="1"/>
</dbReference>
<accession>A0ABU3R3I1</accession>
<dbReference type="InterPro" id="IPR038765">
    <property type="entry name" value="Papain-like_cys_pep_sf"/>
</dbReference>
<name>A0ABU3R3I1_9GAMM</name>
<dbReference type="SUPFAM" id="SSF54001">
    <property type="entry name" value="Cysteine proteinases"/>
    <property type="match status" value="1"/>
</dbReference>
<dbReference type="Proteomes" id="UP001257914">
    <property type="component" value="Unassembled WGS sequence"/>
</dbReference>
<dbReference type="Gene3D" id="2.30.260.10">
    <property type="entry name" value="putative xylanase like domain"/>
    <property type="match status" value="1"/>
</dbReference>
<dbReference type="RefSeq" id="WP_315947838.1">
    <property type="nucleotide sequence ID" value="NZ_JAWCUA010000010.1"/>
</dbReference>
<organism evidence="1 2">
    <name type="scientific">Psychrosphaera aquimarina</name>
    <dbReference type="NCBI Taxonomy" id="2044854"/>
    <lineage>
        <taxon>Bacteria</taxon>
        <taxon>Pseudomonadati</taxon>
        <taxon>Pseudomonadota</taxon>
        <taxon>Gammaproteobacteria</taxon>
        <taxon>Alteromonadales</taxon>
        <taxon>Pseudoalteromonadaceae</taxon>
        <taxon>Psychrosphaera</taxon>
    </lineage>
</organism>
<comment type="caution">
    <text evidence="1">The sequence shown here is derived from an EMBL/GenBank/DDBJ whole genome shotgun (WGS) entry which is preliminary data.</text>
</comment>
<dbReference type="InterPro" id="IPR010846">
    <property type="entry name" value="AmiA-like"/>
</dbReference>
<dbReference type="PROSITE" id="PS51257">
    <property type="entry name" value="PROKAR_LIPOPROTEIN"/>
    <property type="match status" value="1"/>
</dbReference>
<dbReference type="Pfam" id="PF07313">
    <property type="entry name" value="AmiA-like"/>
    <property type="match status" value="1"/>
</dbReference>
<evidence type="ECO:0000313" key="2">
    <source>
        <dbReference type="Proteomes" id="UP001257914"/>
    </source>
</evidence>
<keyword evidence="2" id="KW-1185">Reference proteome</keyword>
<proteinExistence type="predicted"/>
<evidence type="ECO:0000313" key="1">
    <source>
        <dbReference type="EMBL" id="MDU0114221.1"/>
    </source>
</evidence>
<reference evidence="1 2" key="1">
    <citation type="submission" date="2023-10" db="EMBL/GenBank/DDBJ databases">
        <title>Psychrosphaera aquimaarina strain SW33 isolated from seawater.</title>
        <authorList>
            <person name="Bayburt H."/>
            <person name="Kim J.M."/>
            <person name="Choi B.J."/>
            <person name="Jeon C.O."/>
        </authorList>
    </citation>
    <scope>NUCLEOTIDE SEQUENCE [LARGE SCALE GENOMIC DNA]</scope>
    <source>
        <strain evidence="1 2">KCTC 52743</strain>
    </source>
</reference>
<sequence>MDNMKQLIKQFSALITLSLILTGCVSLPEPIYLTDEEVSIAAKVGITEQQYRVIKTSQLYQLSPRQTDQYLRILHEQEPDLRKRIGRIAEKNIGQPYELYLLGEAPFEPYDSQPLFELSKSDCVVFVEHTYAMGLTDNWGDFFKTLQHIRYNNGEVGVVTRNHFTEYDWNRNNNWLVEDISSIAGENTIKTYEQTINKERFFAKQFGINVPQDNVKTVETYVPNEHIPAVAQYLQTGDFVNLVRSTGKGAWVGHVGIIKVEDNGKVNVIHSASPAVRKEGLLEMAKSFLAETPERFAEGRTATVGFKVLRLHETANDNLKAKFDGNVPPIMMLNRKYEYLTKEQVKTKLALMREQAKKDLIENALEQSKQSDIK</sequence>
<protein>
    <submittedName>
        <fullName evidence="1">DUF1460 domain-containing protein</fullName>
    </submittedName>
</protein>
<gene>
    <name evidence="1" type="ORF">RT723_14730</name>
</gene>
<dbReference type="EMBL" id="JAWCUA010000010">
    <property type="protein sequence ID" value="MDU0114221.1"/>
    <property type="molecule type" value="Genomic_DNA"/>
</dbReference>